<sequence>MVLTPRLRTLNITEPSPMEFETASPSGASLPSRKRRRSPDLPELPKISGESMLEVYTHRSLRLACHAKYHDNERLSLLGRHTLETIAAQFLFHRRPMLTKSEIETQRKLPVNIIDTWANFYQLRDKLRHDPSFQSSLGEPEQGRLLFLAYVGAVFNEHGLTVVQKWIAALLRLTTDAFEFDSELTDLEEQSSKRPKVEESSQGLSTRSLQHALPSLSSVYKPTHYNPYSQSPPPPPSMPPPIQPPPPKGIPTFSNPLAPAQPNLAFLPLFNQTATQRGLSINYPATFTGPSHAGRWNVSCVVNGIEKGKGTGASKQLAKEQAARAAYYAMGWAPRA</sequence>
<dbReference type="SMART" id="SM00358">
    <property type="entry name" value="DSRM"/>
    <property type="match status" value="1"/>
</dbReference>
<dbReference type="AlphaFoldDB" id="A0A0D0DW64"/>
<feature type="region of interest" description="Disordered" evidence="3">
    <location>
        <begin position="185"/>
        <end position="208"/>
    </location>
</feature>
<reference evidence="6 7" key="1">
    <citation type="submission" date="2014-04" db="EMBL/GenBank/DDBJ databases">
        <authorList>
            <consortium name="DOE Joint Genome Institute"/>
            <person name="Kuo A."/>
            <person name="Kohler A."/>
            <person name="Jargeat P."/>
            <person name="Nagy L.G."/>
            <person name="Floudas D."/>
            <person name="Copeland A."/>
            <person name="Barry K.W."/>
            <person name="Cichocki N."/>
            <person name="Veneault-Fourrey C."/>
            <person name="LaButti K."/>
            <person name="Lindquist E.A."/>
            <person name="Lipzen A."/>
            <person name="Lundell T."/>
            <person name="Morin E."/>
            <person name="Murat C."/>
            <person name="Sun H."/>
            <person name="Tunlid A."/>
            <person name="Henrissat B."/>
            <person name="Grigoriev I.V."/>
            <person name="Hibbett D.S."/>
            <person name="Martin F."/>
            <person name="Nordberg H.P."/>
            <person name="Cantor M.N."/>
            <person name="Hua S.X."/>
        </authorList>
    </citation>
    <scope>NUCLEOTIDE SEQUENCE [LARGE SCALE GENOMIC DNA]</scope>
    <source>
        <strain evidence="6 7">Ve08.2h10</strain>
    </source>
</reference>
<dbReference type="GO" id="GO:0006396">
    <property type="term" value="P:RNA processing"/>
    <property type="evidence" value="ECO:0007669"/>
    <property type="project" value="InterPro"/>
</dbReference>
<feature type="region of interest" description="Disordered" evidence="3">
    <location>
        <begin position="13"/>
        <end position="45"/>
    </location>
</feature>
<keyword evidence="7" id="KW-1185">Reference proteome</keyword>
<dbReference type="STRING" id="930991.A0A0D0DW64"/>
<keyword evidence="1 2" id="KW-0694">RNA-binding</keyword>
<dbReference type="SUPFAM" id="SSF54768">
    <property type="entry name" value="dsRNA-binding domain-like"/>
    <property type="match status" value="1"/>
</dbReference>
<dbReference type="Proteomes" id="UP000054538">
    <property type="component" value="Unassembled WGS sequence"/>
</dbReference>
<dbReference type="Gene3D" id="3.30.160.20">
    <property type="match status" value="1"/>
</dbReference>
<protein>
    <submittedName>
        <fullName evidence="6">Uncharacterized protein</fullName>
    </submittedName>
</protein>
<feature type="compositionally biased region" description="Pro residues" evidence="3">
    <location>
        <begin position="230"/>
        <end position="249"/>
    </location>
</feature>
<feature type="compositionally biased region" description="Basic and acidic residues" evidence="3">
    <location>
        <begin position="190"/>
        <end position="199"/>
    </location>
</feature>
<dbReference type="CDD" id="cd00593">
    <property type="entry name" value="RIBOc"/>
    <property type="match status" value="1"/>
</dbReference>
<reference evidence="7" key="2">
    <citation type="submission" date="2015-01" db="EMBL/GenBank/DDBJ databases">
        <title>Evolutionary Origins and Diversification of the Mycorrhizal Mutualists.</title>
        <authorList>
            <consortium name="DOE Joint Genome Institute"/>
            <consortium name="Mycorrhizal Genomics Consortium"/>
            <person name="Kohler A."/>
            <person name="Kuo A."/>
            <person name="Nagy L.G."/>
            <person name="Floudas D."/>
            <person name="Copeland A."/>
            <person name="Barry K.W."/>
            <person name="Cichocki N."/>
            <person name="Veneault-Fourrey C."/>
            <person name="LaButti K."/>
            <person name="Lindquist E.A."/>
            <person name="Lipzen A."/>
            <person name="Lundell T."/>
            <person name="Morin E."/>
            <person name="Murat C."/>
            <person name="Riley R."/>
            <person name="Ohm R."/>
            <person name="Sun H."/>
            <person name="Tunlid A."/>
            <person name="Henrissat B."/>
            <person name="Grigoriev I.V."/>
            <person name="Hibbett D.S."/>
            <person name="Martin F."/>
        </authorList>
    </citation>
    <scope>NUCLEOTIDE SEQUENCE [LARGE SCALE GENOMIC DNA]</scope>
    <source>
        <strain evidence="7">Ve08.2h10</strain>
    </source>
</reference>
<accession>A0A0D0DW64</accession>
<feature type="region of interest" description="Disordered" evidence="3">
    <location>
        <begin position="223"/>
        <end position="250"/>
    </location>
</feature>
<dbReference type="GO" id="GO:0003723">
    <property type="term" value="F:RNA binding"/>
    <property type="evidence" value="ECO:0007669"/>
    <property type="project" value="UniProtKB-UniRule"/>
</dbReference>
<name>A0A0D0DW64_9AGAM</name>
<dbReference type="HOGENOM" id="CLU_056047_1_0_1"/>
<dbReference type="SUPFAM" id="SSF69065">
    <property type="entry name" value="RNase III domain-like"/>
    <property type="match status" value="1"/>
</dbReference>
<proteinExistence type="predicted"/>
<evidence type="ECO:0000259" key="4">
    <source>
        <dbReference type="PROSITE" id="PS50137"/>
    </source>
</evidence>
<evidence type="ECO:0000313" key="6">
    <source>
        <dbReference type="EMBL" id="KIK94016.1"/>
    </source>
</evidence>
<dbReference type="InterPro" id="IPR036389">
    <property type="entry name" value="RNase_III_sf"/>
</dbReference>
<feature type="domain" description="DRBM" evidence="4">
    <location>
        <begin position="265"/>
        <end position="332"/>
    </location>
</feature>
<dbReference type="Pfam" id="PF00035">
    <property type="entry name" value="dsrm"/>
    <property type="match status" value="1"/>
</dbReference>
<evidence type="ECO:0000256" key="1">
    <source>
        <dbReference type="ARBA" id="ARBA00022884"/>
    </source>
</evidence>
<dbReference type="InParanoid" id="A0A0D0DW64"/>
<dbReference type="GO" id="GO:0004525">
    <property type="term" value="F:ribonuclease III activity"/>
    <property type="evidence" value="ECO:0007669"/>
    <property type="project" value="InterPro"/>
</dbReference>
<dbReference type="Gene3D" id="1.10.1520.10">
    <property type="entry name" value="Ribonuclease III domain"/>
    <property type="match status" value="1"/>
</dbReference>
<feature type="domain" description="RNase III" evidence="5">
    <location>
        <begin position="70"/>
        <end position="112"/>
    </location>
</feature>
<evidence type="ECO:0000259" key="5">
    <source>
        <dbReference type="PROSITE" id="PS50142"/>
    </source>
</evidence>
<evidence type="ECO:0000256" key="3">
    <source>
        <dbReference type="SAM" id="MobiDB-lite"/>
    </source>
</evidence>
<dbReference type="EMBL" id="KN825135">
    <property type="protein sequence ID" value="KIK94016.1"/>
    <property type="molecule type" value="Genomic_DNA"/>
</dbReference>
<evidence type="ECO:0000313" key="7">
    <source>
        <dbReference type="Proteomes" id="UP000054538"/>
    </source>
</evidence>
<dbReference type="PROSITE" id="PS50142">
    <property type="entry name" value="RNASE_3_2"/>
    <property type="match status" value="1"/>
</dbReference>
<dbReference type="PROSITE" id="PS50137">
    <property type="entry name" value="DS_RBD"/>
    <property type="match status" value="1"/>
</dbReference>
<dbReference type="InterPro" id="IPR000999">
    <property type="entry name" value="RNase_III_dom"/>
</dbReference>
<dbReference type="InterPro" id="IPR014720">
    <property type="entry name" value="dsRBD_dom"/>
</dbReference>
<dbReference type="OrthoDB" id="2392202at2759"/>
<evidence type="ECO:0000256" key="2">
    <source>
        <dbReference type="PROSITE-ProRule" id="PRU00266"/>
    </source>
</evidence>
<organism evidence="6 7">
    <name type="scientific">Paxillus rubicundulus Ve08.2h10</name>
    <dbReference type="NCBI Taxonomy" id="930991"/>
    <lineage>
        <taxon>Eukaryota</taxon>
        <taxon>Fungi</taxon>
        <taxon>Dikarya</taxon>
        <taxon>Basidiomycota</taxon>
        <taxon>Agaricomycotina</taxon>
        <taxon>Agaricomycetes</taxon>
        <taxon>Agaricomycetidae</taxon>
        <taxon>Boletales</taxon>
        <taxon>Paxilineae</taxon>
        <taxon>Paxillaceae</taxon>
        <taxon>Paxillus</taxon>
    </lineage>
</organism>
<gene>
    <name evidence="6" type="ORF">PAXRUDRAFT_828405</name>
</gene>